<reference evidence="23" key="1">
    <citation type="submission" date="2020-11" db="EMBL/GenBank/DDBJ databases">
        <authorList>
            <person name="Tran Van P."/>
        </authorList>
    </citation>
    <scope>NUCLEOTIDE SEQUENCE</scope>
</reference>
<evidence type="ECO:0000256" key="12">
    <source>
        <dbReference type="ARBA" id="ARBA00023034"/>
    </source>
</evidence>
<keyword evidence="13 22" id="KW-0472">Membrane</keyword>
<gene>
    <name evidence="23" type="ORF">DSTB1V02_LOCUS8710</name>
</gene>
<evidence type="ECO:0000256" key="13">
    <source>
        <dbReference type="ARBA" id="ARBA00023136"/>
    </source>
</evidence>
<feature type="region of interest" description="Disordered" evidence="21">
    <location>
        <begin position="79"/>
        <end position="167"/>
    </location>
</feature>
<keyword evidence="9" id="KW-0479">Metal-binding</keyword>
<feature type="compositionally biased region" description="Basic and acidic residues" evidence="21">
    <location>
        <begin position="137"/>
        <end position="152"/>
    </location>
</feature>
<evidence type="ECO:0000313" key="24">
    <source>
        <dbReference type="Proteomes" id="UP000677054"/>
    </source>
</evidence>
<evidence type="ECO:0000256" key="14">
    <source>
        <dbReference type="ARBA" id="ARBA00023180"/>
    </source>
</evidence>
<dbReference type="Proteomes" id="UP000677054">
    <property type="component" value="Unassembled WGS sequence"/>
</dbReference>
<evidence type="ECO:0000256" key="7">
    <source>
        <dbReference type="ARBA" id="ARBA00022679"/>
    </source>
</evidence>
<evidence type="ECO:0000256" key="16">
    <source>
        <dbReference type="ARBA" id="ARBA00030723"/>
    </source>
</evidence>
<dbReference type="GO" id="GO:0046872">
    <property type="term" value="F:metal ion binding"/>
    <property type="evidence" value="ECO:0007669"/>
    <property type="project" value="UniProtKB-KW"/>
</dbReference>
<evidence type="ECO:0000256" key="10">
    <source>
        <dbReference type="ARBA" id="ARBA00022968"/>
    </source>
</evidence>
<evidence type="ECO:0000256" key="15">
    <source>
        <dbReference type="ARBA" id="ARBA00023211"/>
    </source>
</evidence>
<evidence type="ECO:0000256" key="18">
    <source>
        <dbReference type="ARBA" id="ARBA00032181"/>
    </source>
</evidence>
<comment type="pathway">
    <text evidence="3">Protein modification; protein glycosylation.</text>
</comment>
<sequence>MRVLELATMTSARSRTSEDERKCRTNRPSTEAFCFRDETAPPAGASPTERLGMQRRFRTAFASVTATEAWHVGTTVHGSFEESMKTTSDSEFRADQSGAEPLGNGREGSGERGGRDMSVPSLITRSPKFSRGHRRPSRVEWREEGEGMREGDVVSVPEEEESHNRQLHSGMKTELILRVFEAGSGEWRLGFRRRHPASVCILKWLAYLGAAVLVLAFIVDTKITMVALASRPIPPFGSMGKPFPCRRQNCRFHSPSSVSIVKRVRSSALSIEDSLGPPANSDVHRSWGNVMDDAHAKGRAMDASPNTWFRRVAHDGGRFQVLRGESIAFRITRVRVLVGDINWEAKMKETHPETKLDDKGHYGILLDAVPASMPTPPTPDDVTWVSSCPVERLHRVAAIVAAWQGPVSLVVFLSTPANANATLRIIGCMRKSDKRIARNVAFHLVFPVRRTTDEPDLPDGLRDPSCRNVLDALPKAKAKKKPFGPQWDVEYPYALMRNAGRTAAKTKFVLEIDVEFLPNPGLRAGFLRFARGNRLFSPEKDEISYVVPAFEKRVGTPMPADKAELMKLWKEGKIRPFNDRVSSLQQKGTWYKRWRRLPPSDEISAAFQANWHYMYEPFVIWRNSAPRYDERFRQYGWDRANHVKTRSLPSTRSSRHQLKKLSIPFQMCSAHVAGFDLFVLDNAFVIHDGFRGEDSASRERMREELKRKTLVNLAIRAEEPEKYHSERRSCGSRFLYFLEFLYVAWATLP</sequence>
<protein>
    <recommendedName>
        <fullName evidence="5">Beta-1,4-glucuronyltransferase 1</fullName>
    </recommendedName>
    <alternativeName>
        <fullName evidence="16">I-beta-1,3-N-acetylglucosaminyltransferase</fullName>
    </alternativeName>
    <alternativeName>
        <fullName evidence="19">N-acetyllactosaminide beta-1,3-N-acetylglucosaminyltransferase</fullName>
    </alternativeName>
    <alternativeName>
        <fullName evidence="17">Poly-N-acetyllactosamine extension enzyme</fullName>
    </alternativeName>
    <alternativeName>
        <fullName evidence="18">UDP-GlcNAc:betaGal beta-1,3-N-acetylglucosaminyltransferase 1</fullName>
    </alternativeName>
</protein>
<feature type="compositionally biased region" description="Basic and acidic residues" evidence="21">
    <location>
        <begin position="79"/>
        <end position="94"/>
    </location>
</feature>
<accession>A0A7R9A5Y4</accession>
<evidence type="ECO:0000256" key="9">
    <source>
        <dbReference type="ARBA" id="ARBA00022723"/>
    </source>
</evidence>
<feature type="region of interest" description="Disordered" evidence="21">
    <location>
        <begin position="1"/>
        <end position="27"/>
    </location>
</feature>
<keyword evidence="10" id="KW-0735">Signal-anchor</keyword>
<dbReference type="GO" id="GO:0000139">
    <property type="term" value="C:Golgi membrane"/>
    <property type="evidence" value="ECO:0007669"/>
    <property type="project" value="UniProtKB-SubCell"/>
</dbReference>
<dbReference type="EMBL" id="LR901569">
    <property type="protein sequence ID" value="CAD7248903.1"/>
    <property type="molecule type" value="Genomic_DNA"/>
</dbReference>
<dbReference type="OrthoDB" id="9974378at2759"/>
<keyword evidence="8 22" id="KW-0812">Transmembrane</keyword>
<dbReference type="GO" id="GO:0035269">
    <property type="term" value="P:protein O-linked glycosylation via mannose"/>
    <property type="evidence" value="ECO:0007669"/>
    <property type="project" value="TreeGrafter"/>
</dbReference>
<comment type="catalytic activity">
    <reaction evidence="20">
        <text>3-O-[beta-D-Xyl-(1-&gt;4)-Rib-ol-P-Rib-ol-P-3-beta-D-GalNAc-(1-&gt;3)-beta-D-GlcNAc-(1-&gt;4)-(O-6-P-alpha-D-Man)]-Thr-[protein] + UDP-alpha-D-glucuronate = 3-O-[beta-D-GlcA-(1-&gt;3)-beta-D-Xyl-(1-&gt;4)-Rib-ol-P-Rib-ol-P-3-beta-D-GalNAc-(1-&gt;3)-beta-D-GlcNAc-(1-&gt;4)-(O-6-P-alpha-D-Man)]-Thr-[protein] + UDP + H(+)</text>
        <dbReference type="Rhea" id="RHEA:46860"/>
        <dbReference type="Rhea" id="RHEA-COMP:15023"/>
        <dbReference type="Rhea" id="RHEA-COMP:17482"/>
        <dbReference type="ChEBI" id="CHEBI:15378"/>
        <dbReference type="ChEBI" id="CHEBI:58052"/>
        <dbReference type="ChEBI" id="CHEBI:58223"/>
        <dbReference type="ChEBI" id="CHEBI:142405"/>
        <dbReference type="ChEBI" id="CHEBI:177336"/>
    </reaction>
</comment>
<dbReference type="UniPathway" id="UPA00378"/>
<dbReference type="PANTHER" id="PTHR46420">
    <property type="entry name" value="BETA-1,4-GLUCURONYLTRANSFERASE 1"/>
    <property type="match status" value="1"/>
</dbReference>
<keyword evidence="7" id="KW-0808">Transferase</keyword>
<evidence type="ECO:0000256" key="4">
    <source>
        <dbReference type="ARBA" id="ARBA00008539"/>
    </source>
</evidence>
<comment type="subcellular location">
    <subcellularLocation>
        <location evidence="2">Golgi apparatus membrane</location>
        <topology evidence="2">Single-pass type II membrane protein</topology>
    </subcellularLocation>
</comment>
<evidence type="ECO:0000256" key="5">
    <source>
        <dbReference type="ARBA" id="ARBA00017962"/>
    </source>
</evidence>
<dbReference type="PANTHER" id="PTHR46420:SF1">
    <property type="entry name" value="BETA-1,4-GLUCURONYLTRANSFERASE 1"/>
    <property type="match status" value="1"/>
</dbReference>
<evidence type="ECO:0000313" key="23">
    <source>
        <dbReference type="EMBL" id="CAD7248903.1"/>
    </source>
</evidence>
<evidence type="ECO:0000256" key="20">
    <source>
        <dbReference type="ARBA" id="ARBA00047852"/>
    </source>
</evidence>
<evidence type="ECO:0000256" key="22">
    <source>
        <dbReference type="SAM" id="Phobius"/>
    </source>
</evidence>
<comment type="cofactor">
    <cofactor evidence="1">
        <name>Mn(2+)</name>
        <dbReference type="ChEBI" id="CHEBI:29035"/>
    </cofactor>
</comment>
<keyword evidence="15" id="KW-0464">Manganese</keyword>
<dbReference type="GO" id="GO:0015020">
    <property type="term" value="F:glucuronosyltransferase activity"/>
    <property type="evidence" value="ECO:0007669"/>
    <property type="project" value="InterPro"/>
</dbReference>
<comment type="similarity">
    <text evidence="4">Belongs to the glycosyltransferase 49 family.</text>
</comment>
<evidence type="ECO:0000256" key="17">
    <source>
        <dbReference type="ARBA" id="ARBA00032175"/>
    </source>
</evidence>
<evidence type="ECO:0000256" key="21">
    <source>
        <dbReference type="SAM" id="MobiDB-lite"/>
    </source>
</evidence>
<name>A0A7R9A5Y4_9CRUS</name>
<keyword evidence="11 22" id="KW-1133">Transmembrane helix</keyword>
<evidence type="ECO:0000256" key="1">
    <source>
        <dbReference type="ARBA" id="ARBA00001936"/>
    </source>
</evidence>
<keyword evidence="24" id="KW-1185">Reference proteome</keyword>
<organism evidence="23">
    <name type="scientific">Darwinula stevensoni</name>
    <dbReference type="NCBI Taxonomy" id="69355"/>
    <lineage>
        <taxon>Eukaryota</taxon>
        <taxon>Metazoa</taxon>
        <taxon>Ecdysozoa</taxon>
        <taxon>Arthropoda</taxon>
        <taxon>Crustacea</taxon>
        <taxon>Oligostraca</taxon>
        <taxon>Ostracoda</taxon>
        <taxon>Podocopa</taxon>
        <taxon>Podocopida</taxon>
        <taxon>Darwinulocopina</taxon>
        <taxon>Darwinuloidea</taxon>
        <taxon>Darwinulidae</taxon>
        <taxon>Darwinula</taxon>
    </lineage>
</organism>
<evidence type="ECO:0000256" key="3">
    <source>
        <dbReference type="ARBA" id="ARBA00004922"/>
    </source>
</evidence>
<keyword evidence="6" id="KW-0328">Glycosyltransferase</keyword>
<feature type="transmembrane region" description="Helical" evidence="22">
    <location>
        <begin position="201"/>
        <end position="219"/>
    </location>
</feature>
<evidence type="ECO:0000256" key="8">
    <source>
        <dbReference type="ARBA" id="ARBA00022692"/>
    </source>
</evidence>
<proteinExistence type="inferred from homology"/>
<evidence type="ECO:0000256" key="11">
    <source>
        <dbReference type="ARBA" id="ARBA00022989"/>
    </source>
</evidence>
<evidence type="ECO:0000256" key="19">
    <source>
        <dbReference type="ARBA" id="ARBA00033291"/>
    </source>
</evidence>
<dbReference type="AlphaFoldDB" id="A0A7R9A5Y4"/>
<dbReference type="Pfam" id="PF13896">
    <property type="entry name" value="Glyco_transf_49"/>
    <property type="match status" value="1"/>
</dbReference>
<dbReference type="EMBL" id="CAJPEV010002052">
    <property type="protein sequence ID" value="CAG0895455.1"/>
    <property type="molecule type" value="Genomic_DNA"/>
</dbReference>
<evidence type="ECO:0000256" key="2">
    <source>
        <dbReference type="ARBA" id="ARBA00004323"/>
    </source>
</evidence>
<keyword evidence="14" id="KW-0325">Glycoprotein</keyword>
<keyword evidence="12" id="KW-0333">Golgi apparatus</keyword>
<dbReference type="InterPro" id="IPR043189">
    <property type="entry name" value="B4GAT1"/>
</dbReference>
<evidence type="ECO:0000256" key="6">
    <source>
        <dbReference type="ARBA" id="ARBA00022676"/>
    </source>
</evidence>